<reference evidence="5" key="1">
    <citation type="journal article" date="2021" name="Open Biol.">
        <title>Shared evolutionary footprints suggest mitochondrial oxidative damage underlies multiple complex I losses in fungi.</title>
        <authorList>
            <person name="Schikora-Tamarit M.A."/>
            <person name="Marcet-Houben M."/>
            <person name="Nosek J."/>
            <person name="Gabaldon T."/>
        </authorList>
    </citation>
    <scope>NUCLEOTIDE SEQUENCE</scope>
    <source>
        <strain evidence="5">CBS6075</strain>
    </source>
</reference>
<feature type="non-terminal residue" evidence="5">
    <location>
        <position position="103"/>
    </location>
</feature>
<dbReference type="OrthoDB" id="1748564at2759"/>
<gene>
    <name evidence="5" type="ORF">OGAPHI_005401</name>
</gene>
<dbReference type="GO" id="GO:0006887">
    <property type="term" value="P:exocytosis"/>
    <property type="evidence" value="ECO:0007669"/>
    <property type="project" value="TreeGrafter"/>
</dbReference>
<comment type="caution">
    <text evidence="5">The sequence shown here is derived from an EMBL/GenBank/DDBJ whole genome shotgun (WGS) entry which is preliminary data.</text>
</comment>
<dbReference type="GO" id="GO:0070319">
    <property type="term" value="C:Golgi to plasma membrane transport vesicle"/>
    <property type="evidence" value="ECO:0007669"/>
    <property type="project" value="TreeGrafter"/>
</dbReference>
<dbReference type="Proteomes" id="UP000769157">
    <property type="component" value="Unassembled WGS sequence"/>
</dbReference>
<dbReference type="PANTHER" id="PTHR14430:SF0">
    <property type="entry name" value="SEC2P DOMAIN-CONTAINING PROTEIN"/>
    <property type="match status" value="1"/>
</dbReference>
<dbReference type="GO" id="GO:0005085">
    <property type="term" value="F:guanyl-nucleotide exchange factor activity"/>
    <property type="evidence" value="ECO:0007669"/>
    <property type="project" value="InterPro"/>
</dbReference>
<sequence length="103" mass="11998">KQKHVMHEFETLKQKNKELSDGQQSFEEKIRALSAQLEEEKSKRLAAEKEVDKLGQEVEDLTASLFDEANNMVSDARREKHDIEIQNSRLQETLKEKDTVLET</sequence>
<feature type="non-terminal residue" evidence="5">
    <location>
        <position position="1"/>
    </location>
</feature>
<keyword evidence="6" id="KW-1185">Reference proteome</keyword>
<dbReference type="GO" id="GO:0051286">
    <property type="term" value="C:cell tip"/>
    <property type="evidence" value="ECO:0007669"/>
    <property type="project" value="TreeGrafter"/>
</dbReference>
<evidence type="ECO:0000256" key="2">
    <source>
        <dbReference type="SAM" id="Coils"/>
    </source>
</evidence>
<proteinExistence type="predicted"/>
<accession>A0A9P8T2U1</accession>
<feature type="region of interest" description="Disordered" evidence="3">
    <location>
        <begin position="1"/>
        <end position="23"/>
    </location>
</feature>
<dbReference type="PANTHER" id="PTHR14430">
    <property type="entry name" value="RABIN3-RELATED"/>
    <property type="match status" value="1"/>
</dbReference>
<dbReference type="GeneID" id="70237365"/>
<dbReference type="InterPro" id="IPR009449">
    <property type="entry name" value="Sec2_N"/>
</dbReference>
<dbReference type="RefSeq" id="XP_046059728.1">
    <property type="nucleotide sequence ID" value="XM_046206582.1"/>
</dbReference>
<protein>
    <recommendedName>
        <fullName evidence="4">GDP/GTP exchange factor Sec2 N-terminal domain-containing protein</fullName>
    </recommendedName>
</protein>
<dbReference type="Gene3D" id="1.20.5.4880">
    <property type="match status" value="1"/>
</dbReference>
<reference evidence="5" key="2">
    <citation type="submission" date="2021-01" db="EMBL/GenBank/DDBJ databases">
        <authorList>
            <person name="Schikora-Tamarit M.A."/>
        </authorList>
    </citation>
    <scope>NUCLEOTIDE SEQUENCE</scope>
    <source>
        <strain evidence="5">CBS6075</strain>
    </source>
</reference>
<dbReference type="InterPro" id="IPR040351">
    <property type="entry name" value="RAB3IL/RAB3IP/Sec2"/>
</dbReference>
<evidence type="ECO:0000259" key="4">
    <source>
        <dbReference type="Pfam" id="PF06428"/>
    </source>
</evidence>
<keyword evidence="1 2" id="KW-0175">Coiled coil</keyword>
<dbReference type="AlphaFoldDB" id="A0A9P8T2U1"/>
<feature type="domain" description="GDP/GTP exchange factor Sec2 N-terminal" evidence="4">
    <location>
        <begin position="2"/>
        <end position="103"/>
    </location>
</feature>
<evidence type="ECO:0000313" key="5">
    <source>
        <dbReference type="EMBL" id="KAH3663305.1"/>
    </source>
</evidence>
<feature type="coiled-coil region" evidence="2">
    <location>
        <begin position="23"/>
        <end position="93"/>
    </location>
</feature>
<evidence type="ECO:0000256" key="3">
    <source>
        <dbReference type="SAM" id="MobiDB-lite"/>
    </source>
</evidence>
<name>A0A9P8T2U1_9ASCO</name>
<dbReference type="SUPFAM" id="SSF144284">
    <property type="entry name" value="Sec2 N-terminal region"/>
    <property type="match status" value="1"/>
</dbReference>
<evidence type="ECO:0000313" key="6">
    <source>
        <dbReference type="Proteomes" id="UP000769157"/>
    </source>
</evidence>
<evidence type="ECO:0000256" key="1">
    <source>
        <dbReference type="ARBA" id="ARBA00023054"/>
    </source>
</evidence>
<dbReference type="Pfam" id="PF06428">
    <property type="entry name" value="Sec2p"/>
    <property type="match status" value="1"/>
</dbReference>
<dbReference type="EMBL" id="JAEUBE010000376">
    <property type="protein sequence ID" value="KAH3663305.1"/>
    <property type="molecule type" value="Genomic_DNA"/>
</dbReference>
<organism evidence="5 6">
    <name type="scientific">Ogataea philodendri</name>
    <dbReference type="NCBI Taxonomy" id="1378263"/>
    <lineage>
        <taxon>Eukaryota</taxon>
        <taxon>Fungi</taxon>
        <taxon>Dikarya</taxon>
        <taxon>Ascomycota</taxon>
        <taxon>Saccharomycotina</taxon>
        <taxon>Pichiomycetes</taxon>
        <taxon>Pichiales</taxon>
        <taxon>Pichiaceae</taxon>
        <taxon>Ogataea</taxon>
    </lineage>
</organism>